<dbReference type="InterPro" id="IPR022929">
    <property type="entry name" value="Put_MntP"/>
</dbReference>
<accession>A0ABX2N3Q5</accession>
<reference evidence="10 11" key="1">
    <citation type="submission" date="2020-06" db="EMBL/GenBank/DDBJ databases">
        <authorList>
            <person name="Kim S.-J."/>
            <person name="Park S.-J."/>
        </authorList>
    </citation>
    <scope>NUCLEOTIDE SEQUENCE [LARGE SCALE GENOMIC DNA]</scope>
    <source>
        <strain evidence="10 11">SW-151</strain>
    </source>
</reference>
<protein>
    <recommendedName>
        <fullName evidence="8">Putative manganese efflux pump MntP</fullName>
    </recommendedName>
</protein>
<dbReference type="HAMAP" id="MF_01521">
    <property type="entry name" value="MntP_pump"/>
    <property type="match status" value="1"/>
</dbReference>
<feature type="transmembrane region" description="Helical" evidence="8">
    <location>
        <begin position="101"/>
        <end position="123"/>
    </location>
</feature>
<evidence type="ECO:0000313" key="10">
    <source>
        <dbReference type="EMBL" id="NVD28340.1"/>
    </source>
</evidence>
<comment type="function">
    <text evidence="8">Probably functions as a manganese efflux pump.</text>
</comment>
<evidence type="ECO:0000256" key="2">
    <source>
        <dbReference type="ARBA" id="ARBA00022475"/>
    </source>
</evidence>
<keyword evidence="11" id="KW-1185">Reference proteome</keyword>
<dbReference type="PANTHER" id="PTHR35529">
    <property type="entry name" value="MANGANESE EFFLUX PUMP MNTP-RELATED"/>
    <property type="match status" value="1"/>
</dbReference>
<keyword evidence="6 8" id="KW-0472">Membrane</keyword>
<keyword evidence="2 8" id="KW-1003">Cell membrane</keyword>
<dbReference type="InterPro" id="IPR003810">
    <property type="entry name" value="Mntp/YtaF"/>
</dbReference>
<keyword evidence="4 8" id="KW-1133">Transmembrane helix</keyword>
<feature type="transmembrane region" description="Helical" evidence="8">
    <location>
        <begin position="130"/>
        <end position="151"/>
    </location>
</feature>
<organism evidence="10 11">
    <name type="scientific">Parasphingorhabdus flavimaris</name>
    <dbReference type="NCBI Taxonomy" id="266812"/>
    <lineage>
        <taxon>Bacteria</taxon>
        <taxon>Pseudomonadati</taxon>
        <taxon>Pseudomonadota</taxon>
        <taxon>Alphaproteobacteria</taxon>
        <taxon>Sphingomonadales</taxon>
        <taxon>Sphingomonadaceae</taxon>
        <taxon>Parasphingorhabdus</taxon>
    </lineage>
</organism>
<evidence type="ECO:0000256" key="9">
    <source>
        <dbReference type="SAM" id="SignalP"/>
    </source>
</evidence>
<feature type="chain" id="PRO_5045657917" description="Putative manganese efflux pump MntP" evidence="9">
    <location>
        <begin position="21"/>
        <end position="182"/>
    </location>
</feature>
<comment type="similarity">
    <text evidence="8">Belongs to the MntP (TC 9.B.29) family.</text>
</comment>
<gene>
    <name evidence="8" type="primary">mntP</name>
    <name evidence="10" type="ORF">HUO14_10545</name>
</gene>
<keyword evidence="1 8" id="KW-0813">Transport</keyword>
<evidence type="ECO:0000256" key="5">
    <source>
        <dbReference type="ARBA" id="ARBA00023065"/>
    </source>
</evidence>
<evidence type="ECO:0000256" key="1">
    <source>
        <dbReference type="ARBA" id="ARBA00022448"/>
    </source>
</evidence>
<keyword evidence="7 8" id="KW-0464">Manganese</keyword>
<proteinExistence type="inferred from homology"/>
<dbReference type="EMBL" id="JABWMH010000003">
    <property type="protein sequence ID" value="NVD28340.1"/>
    <property type="molecule type" value="Genomic_DNA"/>
</dbReference>
<name>A0ABX2N3Q5_9SPHN</name>
<evidence type="ECO:0000256" key="8">
    <source>
        <dbReference type="HAMAP-Rule" id="MF_01521"/>
    </source>
</evidence>
<sequence length="182" mass="18600">MENLFLIVALAVGLAMDAFAVAVAQGAAGHNSMFHATRTGMAFGVAQGIMPFLGWALGIAFVSEISAYDHWIALILLSGLGLKMLWEALGRNERDAVSSLSGWALGTAAIATSIDAFAAGIMLPALGLPVLLACVIIGTVTALLSSLGVMIGGMASSRIGRHAEVAGGVILIGLGIKIFVEH</sequence>
<dbReference type="Pfam" id="PF02659">
    <property type="entry name" value="Mntp"/>
    <property type="match status" value="1"/>
</dbReference>
<keyword evidence="9" id="KW-0732">Signal</keyword>
<feature type="signal peptide" evidence="9">
    <location>
        <begin position="1"/>
        <end position="20"/>
    </location>
</feature>
<keyword evidence="5 8" id="KW-0406">Ion transport</keyword>
<comment type="caution">
    <text evidence="8">Lacks conserved residue(s) required for the propagation of feature annotation.</text>
</comment>
<evidence type="ECO:0000256" key="6">
    <source>
        <dbReference type="ARBA" id="ARBA00023136"/>
    </source>
</evidence>
<evidence type="ECO:0000256" key="7">
    <source>
        <dbReference type="ARBA" id="ARBA00023211"/>
    </source>
</evidence>
<evidence type="ECO:0000256" key="3">
    <source>
        <dbReference type="ARBA" id="ARBA00022692"/>
    </source>
</evidence>
<evidence type="ECO:0000256" key="4">
    <source>
        <dbReference type="ARBA" id="ARBA00022989"/>
    </source>
</evidence>
<feature type="transmembrane region" description="Helical" evidence="8">
    <location>
        <begin position="71"/>
        <end position="89"/>
    </location>
</feature>
<dbReference type="Proteomes" id="UP000652427">
    <property type="component" value="Unassembled WGS sequence"/>
</dbReference>
<dbReference type="PANTHER" id="PTHR35529:SF1">
    <property type="entry name" value="MANGANESE EFFLUX PUMP MNTP-RELATED"/>
    <property type="match status" value="1"/>
</dbReference>
<evidence type="ECO:0000313" key="11">
    <source>
        <dbReference type="Proteomes" id="UP000652427"/>
    </source>
</evidence>
<comment type="subcellular location">
    <subcellularLocation>
        <location evidence="8">Cell membrane</location>
        <topology evidence="8">Multi-pass membrane protein</topology>
    </subcellularLocation>
</comment>
<keyword evidence="3 8" id="KW-0812">Transmembrane</keyword>
<feature type="transmembrane region" description="Helical" evidence="8">
    <location>
        <begin position="42"/>
        <end position="62"/>
    </location>
</feature>
<dbReference type="RefSeq" id="WP_100093791.1">
    <property type="nucleotide sequence ID" value="NZ_JABWMH010000003.1"/>
</dbReference>
<comment type="caution">
    <text evidence="10">The sequence shown here is derived from an EMBL/GenBank/DDBJ whole genome shotgun (WGS) entry which is preliminary data.</text>
</comment>